<dbReference type="Gene3D" id="1.20.900.10">
    <property type="entry name" value="Dbl homology (DH) domain"/>
    <property type="match status" value="1"/>
</dbReference>
<sequence>MSITFPCWSRVSNAVEDPQTKVSVAQDQVVQLTGEDGDWYTVKTLDEQFGRVPKVLTNVITNPLRVSTEKVFCSIAQYDPQREGDLAFGIFTILVSESISPEGWHTGVVVTDTGKRLGNSGTYPGTFVTELTGFVAPAVPPPIPPAIPSSFTKNFTDVHFREQLAGNSNYTVLPYARAVYAFNAEFANELSLNVDDIVTLTKRIDKDWLEGSVNGKSGIFPQSFVQIVVDLPGDGAHESEHKRHSTAEEGIGFATVRHDFIARQNDELTVKMGDSVRILKMVNTDWVSCKDPNTDKAGIVPVAFLEMYLDEDEDDGRDGTSHTRPGSVNDHSFSTIGSGSFTPQSLPDWRTSTRLEEPAPPFSSAQTHEWATFGDDWNSATEKKPPPARPPPPKTTTSMSPSEMVSVTEMFGMAEKQNAPVISANVANSNLNQDEKRAKVLEELINTELQFITDINAYTEAVDGSTRLSTKQKVIMKNGCAQVVELARALVQGLTNEQMKPTEQQMIGECFLRLRKSFGNTYGYYFRNIDHINSLLMASKTDPKIETALRELVVRMRASGAGVFDASTAVSRPVQRCVKYPLFLSEIAKYTSITHPDHPKLLEAVKQLSHLGSKMNESKRRKELTRKYTEEQSTTSLGDKLSKLTVHSLKKKTNRFTYRMGSSLGVLKVTRDADFDRLVCELDQAERRLVRFNYMLVIYRKKMFYETRQLIQKRLIEPRRREIPGVSADAQTFPFHEMIKDLAVDLNSKVRDEIVKALRAIPKKLIRKRNDKLLDYEAAKSSNKVKSDFMSKFKDFEALNNQVKQTLPKVIDVLNTVLRDAMKTVDDLDSRLISNIRNKFQEEITAYQNDPLASSSRLIVPGMSCFANYYDPDRLKPLHNIVNKASRFVRLNSTSLPPSTQKSEDIGGVKTDDWKAPNVENLSSTQNAAVKALAEKKAFRAQTEEERSQILVKADLKNRRADIYRCMSEWPTSQEALELNKSSGKMLIVNAGDAVLAVRKDPCNMWLCYNGYYNALLPSTILTPWYGPGGTGGLEIGIDAITLSSNKISSMMNRPHSTPPKQQTTNLIDLEDELIVPASSGQPLLSLAPLTPTPVGAAASMSSLEPELPPIDWGAGSKTQPPTARAPSLPNLATETSPAFPVTFEENDAFNTGPTQLPPAPSRFYQNTPVAPSTSNEQDVFTVMWEQIKNVPLSNITQRSESPQPLIPTRPTQEISVTPKPSTSSPMPAPNQEQYAAAQRNAPSQPSFATGPPVATAPAPLYSVPPQYDVVPDSNPLSPMQAQPSSSGSSTQRSTISQSTFATGPPAATSPSAPLYSVPPQYDVVPGNSLSSAQAQPSSSGIYPVLYEEPPAETSIYPNIPSYDAPPVENGRLPSIGKMIAQFDFKPVGPNQIQITTGENLDLIQAHDDGGNPEWIWVQRLDGEHGFVPAAYCKAM</sequence>
<feature type="region of interest" description="Disordered" evidence="3">
    <location>
        <begin position="1108"/>
        <end position="1174"/>
    </location>
</feature>
<feature type="domain" description="SH3" evidence="4">
    <location>
        <begin position="1374"/>
        <end position="1436"/>
    </location>
</feature>
<dbReference type="EMBL" id="CATQJL010000305">
    <property type="protein sequence ID" value="CAJ0603060.1"/>
    <property type="molecule type" value="Genomic_DNA"/>
</dbReference>
<dbReference type="InterPro" id="IPR027267">
    <property type="entry name" value="AH/BAR_dom_sf"/>
</dbReference>
<dbReference type="PANTHER" id="PTHR22834:SF20">
    <property type="entry name" value="SH3 DOMAIN-CONTAINING PROTEIN"/>
    <property type="match status" value="1"/>
</dbReference>
<feature type="domain" description="DH" evidence="5">
    <location>
        <begin position="436"/>
        <end position="618"/>
    </location>
</feature>
<dbReference type="GO" id="GO:0005737">
    <property type="term" value="C:cytoplasm"/>
    <property type="evidence" value="ECO:0007669"/>
    <property type="project" value="TreeGrafter"/>
</dbReference>
<feature type="compositionally biased region" description="Low complexity" evidence="3">
    <location>
        <begin position="1249"/>
        <end position="1260"/>
    </location>
</feature>
<proteinExistence type="predicted"/>
<dbReference type="SMART" id="SM00326">
    <property type="entry name" value="SH3"/>
    <property type="match status" value="3"/>
</dbReference>
<dbReference type="InterPro" id="IPR001452">
    <property type="entry name" value="SH3_domain"/>
</dbReference>
<evidence type="ECO:0000256" key="3">
    <source>
        <dbReference type="SAM" id="MobiDB-lite"/>
    </source>
</evidence>
<name>A0AA36H3H0_CYLNA</name>
<dbReference type="InterPro" id="IPR035899">
    <property type="entry name" value="DBL_dom_sf"/>
</dbReference>
<gene>
    <name evidence="6" type="ORF">CYNAS_LOCUS15043</name>
</gene>
<evidence type="ECO:0000256" key="2">
    <source>
        <dbReference type="PROSITE-ProRule" id="PRU00192"/>
    </source>
</evidence>
<dbReference type="SUPFAM" id="SSF50044">
    <property type="entry name" value="SH3-domain"/>
    <property type="match status" value="3"/>
</dbReference>
<dbReference type="SMART" id="SM00325">
    <property type="entry name" value="RhoGEF"/>
    <property type="match status" value="1"/>
</dbReference>
<feature type="compositionally biased region" description="Polar residues" evidence="3">
    <location>
        <begin position="1210"/>
        <end position="1234"/>
    </location>
</feature>
<feature type="domain" description="SH3" evidence="4">
    <location>
        <begin position="249"/>
        <end position="310"/>
    </location>
</feature>
<dbReference type="Gene3D" id="2.30.30.40">
    <property type="entry name" value="SH3 Domains"/>
    <property type="match status" value="3"/>
</dbReference>
<dbReference type="SUPFAM" id="SSF103657">
    <property type="entry name" value="BAR/IMD domain-like"/>
    <property type="match status" value="1"/>
</dbReference>
<reference evidence="6" key="1">
    <citation type="submission" date="2023-07" db="EMBL/GenBank/DDBJ databases">
        <authorList>
            <consortium name="CYATHOMIX"/>
        </authorList>
    </citation>
    <scope>NUCLEOTIDE SEQUENCE</scope>
    <source>
        <strain evidence="6">N/A</strain>
    </source>
</reference>
<comment type="caution">
    <text evidence="6">The sequence shown here is derived from an EMBL/GenBank/DDBJ whole genome shotgun (WGS) entry which is preliminary data.</text>
</comment>
<dbReference type="Pfam" id="PF07653">
    <property type="entry name" value="SH3_2"/>
    <property type="match status" value="1"/>
</dbReference>
<dbReference type="Pfam" id="PF14604">
    <property type="entry name" value="SH3_9"/>
    <property type="match status" value="1"/>
</dbReference>
<evidence type="ECO:0000259" key="4">
    <source>
        <dbReference type="PROSITE" id="PS50002"/>
    </source>
</evidence>
<feature type="compositionally biased region" description="Polar residues" evidence="3">
    <location>
        <begin position="1164"/>
        <end position="1174"/>
    </location>
</feature>
<feature type="domain" description="SH3" evidence="4">
    <location>
        <begin position="171"/>
        <end position="230"/>
    </location>
</feature>
<protein>
    <recommendedName>
        <fullName evidence="8">Dynamin-binding protein</fullName>
    </recommendedName>
</protein>
<dbReference type="InterPro" id="IPR051492">
    <property type="entry name" value="Dynamin-Rho_GEF"/>
</dbReference>
<keyword evidence="7" id="KW-1185">Reference proteome</keyword>
<dbReference type="PROSITE" id="PS50010">
    <property type="entry name" value="DH_2"/>
    <property type="match status" value="1"/>
</dbReference>
<evidence type="ECO:0000313" key="6">
    <source>
        <dbReference type="EMBL" id="CAJ0603060.1"/>
    </source>
</evidence>
<evidence type="ECO:0008006" key="8">
    <source>
        <dbReference type="Google" id="ProtNLM"/>
    </source>
</evidence>
<dbReference type="Gene3D" id="1.20.1270.60">
    <property type="entry name" value="Arfaptin homology (AH) domain/BAR domain"/>
    <property type="match status" value="1"/>
</dbReference>
<evidence type="ECO:0000256" key="1">
    <source>
        <dbReference type="ARBA" id="ARBA00022443"/>
    </source>
</evidence>
<dbReference type="InterPro" id="IPR036028">
    <property type="entry name" value="SH3-like_dom_sf"/>
</dbReference>
<dbReference type="GO" id="GO:0005085">
    <property type="term" value="F:guanyl-nucleotide exchange factor activity"/>
    <property type="evidence" value="ECO:0007669"/>
    <property type="project" value="InterPro"/>
</dbReference>
<dbReference type="PROSITE" id="PS50002">
    <property type="entry name" value="SH3"/>
    <property type="match status" value="3"/>
</dbReference>
<feature type="compositionally biased region" description="Polar residues" evidence="3">
    <location>
        <begin position="322"/>
        <end position="345"/>
    </location>
</feature>
<dbReference type="Pfam" id="PF00621">
    <property type="entry name" value="RhoGEF"/>
    <property type="match status" value="1"/>
</dbReference>
<keyword evidence="1 2" id="KW-0728">SH3 domain</keyword>
<dbReference type="Pfam" id="PF00018">
    <property type="entry name" value="SH3_1"/>
    <property type="match status" value="1"/>
</dbReference>
<dbReference type="PANTHER" id="PTHR22834">
    <property type="entry name" value="NUCLEAR FUSION PROTEIN FUS2"/>
    <property type="match status" value="1"/>
</dbReference>
<dbReference type="InterPro" id="IPR000219">
    <property type="entry name" value="DH_dom"/>
</dbReference>
<organism evidence="6 7">
    <name type="scientific">Cylicocyclus nassatus</name>
    <name type="common">Nematode worm</name>
    <dbReference type="NCBI Taxonomy" id="53992"/>
    <lineage>
        <taxon>Eukaryota</taxon>
        <taxon>Metazoa</taxon>
        <taxon>Ecdysozoa</taxon>
        <taxon>Nematoda</taxon>
        <taxon>Chromadorea</taxon>
        <taxon>Rhabditida</taxon>
        <taxon>Rhabditina</taxon>
        <taxon>Rhabditomorpha</taxon>
        <taxon>Strongyloidea</taxon>
        <taxon>Strongylidae</taxon>
        <taxon>Cylicocyclus</taxon>
    </lineage>
</organism>
<dbReference type="Proteomes" id="UP001176961">
    <property type="component" value="Unassembled WGS sequence"/>
</dbReference>
<feature type="compositionally biased region" description="Low complexity" evidence="3">
    <location>
        <begin position="1283"/>
        <end position="1314"/>
    </location>
</feature>
<evidence type="ECO:0000313" key="7">
    <source>
        <dbReference type="Proteomes" id="UP001176961"/>
    </source>
</evidence>
<accession>A0AA36H3H0</accession>
<feature type="region of interest" description="Disordered" evidence="3">
    <location>
        <begin position="312"/>
        <end position="401"/>
    </location>
</feature>
<dbReference type="SUPFAM" id="SSF48065">
    <property type="entry name" value="DBL homology domain (DH-domain)"/>
    <property type="match status" value="1"/>
</dbReference>
<evidence type="ECO:0000259" key="5">
    <source>
        <dbReference type="PROSITE" id="PS50010"/>
    </source>
</evidence>
<feature type="region of interest" description="Disordered" evidence="3">
    <location>
        <begin position="1195"/>
        <end position="1315"/>
    </location>
</feature>